<evidence type="ECO:0000313" key="3">
    <source>
        <dbReference type="Proteomes" id="UP001165122"/>
    </source>
</evidence>
<gene>
    <name evidence="2" type="ORF">TrLO_g11569</name>
</gene>
<evidence type="ECO:0000256" key="1">
    <source>
        <dbReference type="SAM" id="MobiDB-lite"/>
    </source>
</evidence>
<dbReference type="EMBL" id="BRXW01000115">
    <property type="protein sequence ID" value="GMI07813.1"/>
    <property type="molecule type" value="Genomic_DNA"/>
</dbReference>
<evidence type="ECO:0000313" key="2">
    <source>
        <dbReference type="EMBL" id="GMI07813.1"/>
    </source>
</evidence>
<name>A0A9W7CL43_9STRA</name>
<feature type="compositionally biased region" description="Basic and acidic residues" evidence="1">
    <location>
        <begin position="136"/>
        <end position="172"/>
    </location>
</feature>
<accession>A0A9W7CL43</accession>
<keyword evidence="3" id="KW-1185">Reference proteome</keyword>
<comment type="caution">
    <text evidence="2">The sequence shown here is derived from an EMBL/GenBank/DDBJ whole genome shotgun (WGS) entry which is preliminary data.</text>
</comment>
<reference evidence="3" key="1">
    <citation type="journal article" date="2023" name="Commun. Biol.">
        <title>Genome analysis of Parmales, the sister group of diatoms, reveals the evolutionary specialization of diatoms from phago-mixotrophs to photoautotrophs.</title>
        <authorList>
            <person name="Ban H."/>
            <person name="Sato S."/>
            <person name="Yoshikawa S."/>
            <person name="Yamada K."/>
            <person name="Nakamura Y."/>
            <person name="Ichinomiya M."/>
            <person name="Sato N."/>
            <person name="Blanc-Mathieu R."/>
            <person name="Endo H."/>
            <person name="Kuwata A."/>
            <person name="Ogata H."/>
        </authorList>
    </citation>
    <scope>NUCLEOTIDE SEQUENCE [LARGE SCALE GENOMIC DNA]</scope>
    <source>
        <strain evidence="3">NIES 3700</strain>
    </source>
</reference>
<feature type="region of interest" description="Disordered" evidence="1">
    <location>
        <begin position="1"/>
        <end position="199"/>
    </location>
</feature>
<protein>
    <submittedName>
        <fullName evidence="2">Uncharacterized protein</fullName>
    </submittedName>
</protein>
<feature type="compositionally biased region" description="Basic and acidic residues" evidence="1">
    <location>
        <begin position="41"/>
        <end position="129"/>
    </location>
</feature>
<organism evidence="2 3">
    <name type="scientific">Triparma laevis f. longispina</name>
    <dbReference type="NCBI Taxonomy" id="1714387"/>
    <lineage>
        <taxon>Eukaryota</taxon>
        <taxon>Sar</taxon>
        <taxon>Stramenopiles</taxon>
        <taxon>Ochrophyta</taxon>
        <taxon>Bolidophyceae</taxon>
        <taxon>Parmales</taxon>
        <taxon>Triparmaceae</taxon>
        <taxon>Triparma</taxon>
    </lineage>
</organism>
<dbReference type="Proteomes" id="UP001165122">
    <property type="component" value="Unassembled WGS sequence"/>
</dbReference>
<feature type="compositionally biased region" description="Basic and acidic residues" evidence="1">
    <location>
        <begin position="22"/>
        <end position="33"/>
    </location>
</feature>
<sequence length="199" mass="22917">MSQGMGRGRSDGKPAWMTEAPRAPEGKPVKRDPLPPPASAGRDERPAQSRDRDGAGKREEGRAEREPRYSRCDEDCRASSGSRGERERDHRHERRRESDERKSGSERGRGDDPTNRSRGEYGKSSDRDWATIYSSRPDRDSKDNSGDCRREGGREEERDRKKWSERGERIEPESEPQQNKKKRRDSDRDRENAQNPPIA</sequence>
<proteinExistence type="predicted"/>
<dbReference type="AlphaFoldDB" id="A0A9W7CL43"/>